<feature type="transmembrane region" description="Helical" evidence="7">
    <location>
        <begin position="30"/>
        <end position="53"/>
    </location>
</feature>
<evidence type="ECO:0000256" key="4">
    <source>
        <dbReference type="ARBA" id="ARBA00022692"/>
    </source>
</evidence>
<evidence type="ECO:0000256" key="6">
    <source>
        <dbReference type="ARBA" id="ARBA00023136"/>
    </source>
</evidence>
<dbReference type="InterPro" id="IPR007341">
    <property type="entry name" value="Transgly_assoc"/>
</dbReference>
<keyword evidence="5 7" id="KW-1133">Transmembrane helix</keyword>
<evidence type="ECO:0000256" key="2">
    <source>
        <dbReference type="ARBA" id="ARBA00011006"/>
    </source>
</evidence>
<comment type="subcellular location">
    <subcellularLocation>
        <location evidence="1">Cell membrane</location>
        <topology evidence="1">Multi-pass membrane protein</topology>
    </subcellularLocation>
</comment>
<evidence type="ECO:0000256" key="7">
    <source>
        <dbReference type="SAM" id="Phobius"/>
    </source>
</evidence>
<gene>
    <name evidence="8" type="ORF">ACFQE5_18775</name>
</gene>
<dbReference type="RefSeq" id="WP_379586784.1">
    <property type="nucleotide sequence ID" value="NZ_JBHSQW010000035.1"/>
</dbReference>
<feature type="transmembrane region" description="Helical" evidence="7">
    <location>
        <begin position="65"/>
        <end position="84"/>
    </location>
</feature>
<comment type="caution">
    <text evidence="8">The sequence shown here is derived from an EMBL/GenBank/DDBJ whole genome shotgun (WGS) entry which is preliminary data.</text>
</comment>
<evidence type="ECO:0000313" key="9">
    <source>
        <dbReference type="Proteomes" id="UP001596302"/>
    </source>
</evidence>
<evidence type="ECO:0000256" key="1">
    <source>
        <dbReference type="ARBA" id="ARBA00004651"/>
    </source>
</evidence>
<reference evidence="9" key="1">
    <citation type="journal article" date="2019" name="Int. J. Syst. Evol. Microbiol.">
        <title>The Global Catalogue of Microorganisms (GCM) 10K type strain sequencing project: providing services to taxonomists for standard genome sequencing and annotation.</title>
        <authorList>
            <consortium name="The Broad Institute Genomics Platform"/>
            <consortium name="The Broad Institute Genome Sequencing Center for Infectious Disease"/>
            <person name="Wu L."/>
            <person name="Ma J."/>
        </authorList>
    </citation>
    <scope>NUCLEOTIDE SEQUENCE [LARGE SCALE GENOMIC DNA]</scope>
    <source>
        <strain evidence="9">CCM 8391</strain>
    </source>
</reference>
<sequence length="90" mass="9543">MIGSIIGAIVIGLILGVLARMILPGKQNIPLWLTIVVGIVAAYIGTWIARLIGIADTPGIDWWEHIIQLIVALVAVGAVASVYSKRSIKS</sequence>
<evidence type="ECO:0000256" key="3">
    <source>
        <dbReference type="ARBA" id="ARBA00022475"/>
    </source>
</evidence>
<dbReference type="Proteomes" id="UP001596302">
    <property type="component" value="Unassembled WGS sequence"/>
</dbReference>
<evidence type="ECO:0000313" key="8">
    <source>
        <dbReference type="EMBL" id="MFC5996252.1"/>
    </source>
</evidence>
<accession>A0ABW1J6M5</accession>
<keyword evidence="9" id="KW-1185">Reference proteome</keyword>
<dbReference type="PANTHER" id="PTHR33884:SF3">
    <property type="entry name" value="UPF0410 PROTEIN YMGE"/>
    <property type="match status" value="1"/>
</dbReference>
<keyword evidence="6 7" id="KW-0472">Membrane</keyword>
<dbReference type="EMBL" id="JBHSQW010000035">
    <property type="protein sequence ID" value="MFC5996252.1"/>
    <property type="molecule type" value="Genomic_DNA"/>
</dbReference>
<keyword evidence="3" id="KW-1003">Cell membrane</keyword>
<name>A0ABW1J6M5_9PSEU</name>
<proteinExistence type="inferred from homology"/>
<protein>
    <submittedName>
        <fullName evidence="8">GlsB/YeaQ/YmgE family stress response membrane protein</fullName>
    </submittedName>
</protein>
<dbReference type="PANTHER" id="PTHR33884">
    <property type="entry name" value="UPF0410 PROTEIN YMGE"/>
    <property type="match status" value="1"/>
</dbReference>
<comment type="similarity">
    <text evidence="2">Belongs to the UPF0410 family.</text>
</comment>
<evidence type="ECO:0000256" key="5">
    <source>
        <dbReference type="ARBA" id="ARBA00022989"/>
    </source>
</evidence>
<feature type="transmembrane region" description="Helical" evidence="7">
    <location>
        <begin position="6"/>
        <end position="23"/>
    </location>
</feature>
<organism evidence="8 9">
    <name type="scientific">Pseudonocardia hispaniensis</name>
    <dbReference type="NCBI Taxonomy" id="904933"/>
    <lineage>
        <taxon>Bacteria</taxon>
        <taxon>Bacillati</taxon>
        <taxon>Actinomycetota</taxon>
        <taxon>Actinomycetes</taxon>
        <taxon>Pseudonocardiales</taxon>
        <taxon>Pseudonocardiaceae</taxon>
        <taxon>Pseudonocardia</taxon>
    </lineage>
</organism>
<keyword evidence="4 7" id="KW-0812">Transmembrane</keyword>